<feature type="domain" description="EAL" evidence="3">
    <location>
        <begin position="355"/>
        <end position="611"/>
    </location>
</feature>
<evidence type="ECO:0000259" key="1">
    <source>
        <dbReference type="PROSITE" id="PS50112"/>
    </source>
</evidence>
<dbReference type="CDD" id="cd01948">
    <property type="entry name" value="EAL"/>
    <property type="match status" value="1"/>
</dbReference>
<dbReference type="CDD" id="cd01949">
    <property type="entry name" value="GGDEF"/>
    <property type="match status" value="1"/>
</dbReference>
<dbReference type="Proteomes" id="UP001238179">
    <property type="component" value="Chromosome"/>
</dbReference>
<dbReference type="RefSeq" id="WP_316413793.1">
    <property type="nucleotide sequence ID" value="NZ_AP027080.1"/>
</dbReference>
<dbReference type="PROSITE" id="PS50883">
    <property type="entry name" value="EAL"/>
    <property type="match status" value="1"/>
</dbReference>
<dbReference type="InterPro" id="IPR013656">
    <property type="entry name" value="PAS_4"/>
</dbReference>
<dbReference type="InterPro" id="IPR029787">
    <property type="entry name" value="Nucleotide_cyclase"/>
</dbReference>
<dbReference type="Gene3D" id="3.20.20.450">
    <property type="entry name" value="EAL domain"/>
    <property type="match status" value="1"/>
</dbReference>
<dbReference type="SUPFAM" id="SSF55785">
    <property type="entry name" value="PYP-like sensor domain (PAS domain)"/>
    <property type="match status" value="1"/>
</dbReference>
<evidence type="ECO:0000259" key="2">
    <source>
        <dbReference type="PROSITE" id="PS50113"/>
    </source>
</evidence>
<protein>
    <recommendedName>
        <fullName evidence="7">EAL domain-containing protein</fullName>
    </recommendedName>
</protein>
<evidence type="ECO:0000259" key="3">
    <source>
        <dbReference type="PROSITE" id="PS50883"/>
    </source>
</evidence>
<dbReference type="PANTHER" id="PTHR44757">
    <property type="entry name" value="DIGUANYLATE CYCLASE DGCP"/>
    <property type="match status" value="1"/>
</dbReference>
<dbReference type="SMART" id="SM00052">
    <property type="entry name" value="EAL"/>
    <property type="match status" value="1"/>
</dbReference>
<dbReference type="PANTHER" id="PTHR44757:SF2">
    <property type="entry name" value="BIOFILM ARCHITECTURE MAINTENANCE PROTEIN MBAA"/>
    <property type="match status" value="1"/>
</dbReference>
<dbReference type="AlphaFoldDB" id="A0AA48H2U2"/>
<dbReference type="SUPFAM" id="SSF141868">
    <property type="entry name" value="EAL domain-like"/>
    <property type="match status" value="1"/>
</dbReference>
<reference evidence="6" key="1">
    <citation type="journal article" date="2023" name="Int. J. Syst. Evol. Microbiol.">
        <title>Mesoterricola silvestris gen. nov., sp. nov., Mesoterricola sediminis sp. nov., Geothrix oryzae sp. nov., Geothrix edaphica sp. nov., Geothrix rubra sp. nov., and Geothrix limicola sp. nov., six novel members of Acidobacteriota isolated from soils.</title>
        <authorList>
            <person name="Itoh H."/>
            <person name="Sugisawa Y."/>
            <person name="Mise K."/>
            <person name="Xu Z."/>
            <person name="Kuniyasu M."/>
            <person name="Ushijima N."/>
            <person name="Kawano K."/>
            <person name="Kobayashi E."/>
            <person name="Shiratori Y."/>
            <person name="Masuda Y."/>
            <person name="Senoo K."/>
        </authorList>
    </citation>
    <scope>NUCLEOTIDE SEQUENCE [LARGE SCALE GENOMIC DNA]</scope>
    <source>
        <strain evidence="6">W79</strain>
    </source>
</reference>
<dbReference type="InterPro" id="IPR000700">
    <property type="entry name" value="PAS-assoc_C"/>
</dbReference>
<dbReference type="InterPro" id="IPR000160">
    <property type="entry name" value="GGDEF_dom"/>
</dbReference>
<sequence length="613" mass="67348">MLAPDSPSIWWPWGITAAGILAGAGLGAAGWARGRGTGGEGGQQTRLDGEELQAYVDLMPIGVLTIDRQGGLVLCNRTAPSLLGIPREELQEVTWRSPAFAIIDASGDGLETEDLPWNKALSTGFRVSGVMVGIEREDTGDWAWLSVTAQPRCDASGAMVEVICTLEDVTQQKTAEVELTLQHLRDNLTSLPNRALFMERLSRAILRSDRRKFYAAILFLDLDRFKVVNDSLSHEAGDKLLIQVASRLRGCLRPEDTVARLGGDEFAVLFEDITSVNDGLLVADRISQGLATPFNINGEEVFTTCSMGIAISSSAETLPAELLRDAEVAMYRAKAKGEGSIEIFDPSMNAKALARFQMEGELRRALERGEFVLHYQPVVGLDTGRIEGFEALVRWIHPERGMVPPLEFISLAEETGLIVPLGTWVLEEACRQAGAWSRAFPADPPRLMNVNISARQFQHKDLIETVLDALRAARMDPGTLKLEITESIMMRDPLASLEAMKTFKSHNIHLVIDDFGTGYSSLSYLKRFPVDTLKVDKSFVDGLGKDPESTAIVAAIISLARSLGMRVTAEGIETMDQMVHLQKLACDQGQGYHFSRPLSREKAEELLGQDPRW</sequence>
<organism evidence="5 6">
    <name type="scientific">Mesoterricola silvestris</name>
    <dbReference type="NCBI Taxonomy" id="2927979"/>
    <lineage>
        <taxon>Bacteria</taxon>
        <taxon>Pseudomonadati</taxon>
        <taxon>Acidobacteriota</taxon>
        <taxon>Holophagae</taxon>
        <taxon>Holophagales</taxon>
        <taxon>Holophagaceae</taxon>
        <taxon>Mesoterricola</taxon>
    </lineage>
</organism>
<dbReference type="Gene3D" id="3.30.70.270">
    <property type="match status" value="1"/>
</dbReference>
<dbReference type="InterPro" id="IPR001633">
    <property type="entry name" value="EAL_dom"/>
</dbReference>
<dbReference type="PROSITE" id="PS50112">
    <property type="entry name" value="PAS"/>
    <property type="match status" value="1"/>
</dbReference>
<dbReference type="InterPro" id="IPR043128">
    <property type="entry name" value="Rev_trsase/Diguanyl_cyclase"/>
</dbReference>
<dbReference type="Pfam" id="PF08448">
    <property type="entry name" value="PAS_4"/>
    <property type="match status" value="1"/>
</dbReference>
<dbReference type="InterPro" id="IPR000014">
    <property type="entry name" value="PAS"/>
</dbReference>
<feature type="domain" description="PAS" evidence="1">
    <location>
        <begin position="48"/>
        <end position="90"/>
    </location>
</feature>
<dbReference type="FunFam" id="3.20.20.450:FF:000001">
    <property type="entry name" value="Cyclic di-GMP phosphodiesterase yahA"/>
    <property type="match status" value="1"/>
</dbReference>
<dbReference type="InterPro" id="IPR052155">
    <property type="entry name" value="Biofilm_reg_signaling"/>
</dbReference>
<gene>
    <name evidence="5" type="ORF">METEAL_00670</name>
</gene>
<dbReference type="InterPro" id="IPR035965">
    <property type="entry name" value="PAS-like_dom_sf"/>
</dbReference>
<dbReference type="PROSITE" id="PS50887">
    <property type="entry name" value="GGDEF"/>
    <property type="match status" value="1"/>
</dbReference>
<evidence type="ECO:0000313" key="6">
    <source>
        <dbReference type="Proteomes" id="UP001238179"/>
    </source>
</evidence>
<name>A0AA48H2U2_9BACT</name>
<evidence type="ECO:0000259" key="4">
    <source>
        <dbReference type="PROSITE" id="PS50887"/>
    </source>
</evidence>
<dbReference type="NCBIfam" id="TIGR00254">
    <property type="entry name" value="GGDEF"/>
    <property type="match status" value="1"/>
</dbReference>
<proteinExistence type="predicted"/>
<dbReference type="KEGG" id="msil:METEAL_00670"/>
<keyword evidence="6" id="KW-1185">Reference proteome</keyword>
<dbReference type="SUPFAM" id="SSF55073">
    <property type="entry name" value="Nucleotide cyclase"/>
    <property type="match status" value="1"/>
</dbReference>
<feature type="domain" description="PAC" evidence="2">
    <location>
        <begin position="128"/>
        <end position="181"/>
    </location>
</feature>
<evidence type="ECO:0008006" key="7">
    <source>
        <dbReference type="Google" id="ProtNLM"/>
    </source>
</evidence>
<feature type="domain" description="GGDEF" evidence="4">
    <location>
        <begin position="213"/>
        <end position="346"/>
    </location>
</feature>
<dbReference type="EMBL" id="AP027080">
    <property type="protein sequence ID" value="BDU70893.1"/>
    <property type="molecule type" value="Genomic_DNA"/>
</dbReference>
<dbReference type="Gene3D" id="3.30.450.20">
    <property type="entry name" value="PAS domain"/>
    <property type="match status" value="1"/>
</dbReference>
<dbReference type="NCBIfam" id="TIGR00229">
    <property type="entry name" value="sensory_box"/>
    <property type="match status" value="1"/>
</dbReference>
<dbReference type="PROSITE" id="PS50113">
    <property type="entry name" value="PAC"/>
    <property type="match status" value="1"/>
</dbReference>
<dbReference type="CDD" id="cd00130">
    <property type="entry name" value="PAS"/>
    <property type="match status" value="1"/>
</dbReference>
<dbReference type="Pfam" id="PF00563">
    <property type="entry name" value="EAL"/>
    <property type="match status" value="1"/>
</dbReference>
<accession>A0AA48H2U2</accession>
<dbReference type="InterPro" id="IPR035919">
    <property type="entry name" value="EAL_sf"/>
</dbReference>
<evidence type="ECO:0000313" key="5">
    <source>
        <dbReference type="EMBL" id="BDU70893.1"/>
    </source>
</evidence>
<dbReference type="Pfam" id="PF00990">
    <property type="entry name" value="GGDEF"/>
    <property type="match status" value="1"/>
</dbReference>
<dbReference type="SMART" id="SM00267">
    <property type="entry name" value="GGDEF"/>
    <property type="match status" value="1"/>
</dbReference>